<accession>A0ABS2DF38</accession>
<sequence>MLAEKLLLHVLIILTPVLIHYVFFEDKGLKKSPYIIGILHGTASFLCMIFANFSYGLYWDLRYTPLVLASLYGGPISGFIVLIFIFATRTLLGGDTILFGYISASLAAIVPLLFSKGFLSIKAKKRVASAVLIGFWPAVIQLGILLAYLTTVEIQIIDRQEMILYISLFGIIQLVGIGFAATLYEAMLEKQQMKEEITRNERISTLGELAASIAHEVRNPLTVVKGFLQLMKENNKDQGRNYFPLVLGEIDRAESIISDYLNFAKPQLERIEKFCLSDIIRENVALIAPFANKQGVELYGVIEDEIWIETDKNKFKQALINFIKNAIEASSDKGKVSITLSKEHTSLKLIVKDNGKGMTKEQLDRIGTLYYTTKEKGTGLGTTVSIRIIEAMNGSVHYKSNVGAGTEVMITLPSCIENS</sequence>
<evidence type="ECO:0000256" key="5">
    <source>
        <dbReference type="ARBA" id="ARBA00022553"/>
    </source>
</evidence>
<evidence type="ECO:0000256" key="3">
    <source>
        <dbReference type="ARBA" id="ARBA00012438"/>
    </source>
</evidence>
<dbReference type="CDD" id="cd00082">
    <property type="entry name" value="HisKA"/>
    <property type="match status" value="1"/>
</dbReference>
<evidence type="ECO:0000256" key="2">
    <source>
        <dbReference type="ARBA" id="ARBA00004651"/>
    </source>
</evidence>
<name>A0ABS2DF38_9BACI</name>
<evidence type="ECO:0000313" key="16">
    <source>
        <dbReference type="EMBL" id="MBM6617026.1"/>
    </source>
</evidence>
<evidence type="ECO:0000256" key="13">
    <source>
        <dbReference type="ARBA" id="ARBA00023136"/>
    </source>
</evidence>
<dbReference type="InterPro" id="IPR036890">
    <property type="entry name" value="HATPase_C_sf"/>
</dbReference>
<dbReference type="EC" id="2.7.13.3" evidence="3"/>
<dbReference type="Gene3D" id="1.10.287.130">
    <property type="match status" value="1"/>
</dbReference>
<comment type="subcellular location">
    <subcellularLocation>
        <location evidence="2">Cell membrane</location>
        <topology evidence="2">Multi-pass membrane protein</topology>
    </subcellularLocation>
</comment>
<keyword evidence="5" id="KW-0597">Phosphoprotein</keyword>
<organism evidence="16 17">
    <name type="scientific">Bacillus suaedaesalsae</name>
    <dbReference type="NCBI Taxonomy" id="2810349"/>
    <lineage>
        <taxon>Bacteria</taxon>
        <taxon>Bacillati</taxon>
        <taxon>Bacillota</taxon>
        <taxon>Bacilli</taxon>
        <taxon>Bacillales</taxon>
        <taxon>Bacillaceae</taxon>
        <taxon>Bacillus</taxon>
    </lineage>
</organism>
<dbReference type="InterPro" id="IPR011620">
    <property type="entry name" value="Sig_transdc_His_kinase_LytS_TM"/>
</dbReference>
<dbReference type="SMART" id="SM00387">
    <property type="entry name" value="HATPase_c"/>
    <property type="match status" value="1"/>
</dbReference>
<feature type="transmembrane region" description="Helical" evidence="14">
    <location>
        <begin position="66"/>
        <end position="86"/>
    </location>
</feature>
<evidence type="ECO:0000256" key="1">
    <source>
        <dbReference type="ARBA" id="ARBA00000085"/>
    </source>
</evidence>
<gene>
    <name evidence="16" type="ORF">JR050_04985</name>
</gene>
<keyword evidence="9" id="KW-0418">Kinase</keyword>
<dbReference type="InterPro" id="IPR036097">
    <property type="entry name" value="HisK_dim/P_sf"/>
</dbReference>
<evidence type="ECO:0000256" key="6">
    <source>
        <dbReference type="ARBA" id="ARBA00022679"/>
    </source>
</evidence>
<evidence type="ECO:0000256" key="14">
    <source>
        <dbReference type="SAM" id="Phobius"/>
    </source>
</evidence>
<dbReference type="Pfam" id="PF00512">
    <property type="entry name" value="HisKA"/>
    <property type="match status" value="1"/>
</dbReference>
<dbReference type="CDD" id="cd00075">
    <property type="entry name" value="HATPase"/>
    <property type="match status" value="1"/>
</dbReference>
<evidence type="ECO:0000256" key="9">
    <source>
        <dbReference type="ARBA" id="ARBA00022777"/>
    </source>
</evidence>
<feature type="transmembrane region" description="Helical" evidence="14">
    <location>
        <begin position="98"/>
        <end position="115"/>
    </location>
</feature>
<keyword evidence="8" id="KW-0547">Nucleotide-binding</keyword>
<dbReference type="SMART" id="SM00388">
    <property type="entry name" value="HisKA"/>
    <property type="match status" value="1"/>
</dbReference>
<dbReference type="GO" id="GO:0005524">
    <property type="term" value="F:ATP binding"/>
    <property type="evidence" value="ECO:0007669"/>
    <property type="project" value="UniProtKB-KW"/>
</dbReference>
<comment type="caution">
    <text evidence="16">The sequence shown here is derived from an EMBL/GenBank/DDBJ whole genome shotgun (WGS) entry which is preliminary data.</text>
</comment>
<dbReference type="SUPFAM" id="SSF47384">
    <property type="entry name" value="Homodimeric domain of signal transducing histidine kinase"/>
    <property type="match status" value="1"/>
</dbReference>
<dbReference type="Gene3D" id="3.30.565.10">
    <property type="entry name" value="Histidine kinase-like ATPase, C-terminal domain"/>
    <property type="match status" value="1"/>
</dbReference>
<keyword evidence="13 14" id="KW-0472">Membrane</keyword>
<evidence type="ECO:0000256" key="10">
    <source>
        <dbReference type="ARBA" id="ARBA00022840"/>
    </source>
</evidence>
<feature type="transmembrane region" description="Helical" evidence="14">
    <location>
        <begin position="127"/>
        <end position="150"/>
    </location>
</feature>
<comment type="catalytic activity">
    <reaction evidence="1">
        <text>ATP + protein L-histidine = ADP + protein N-phospho-L-histidine.</text>
        <dbReference type="EC" id="2.7.13.3"/>
    </reaction>
</comment>
<evidence type="ECO:0000256" key="7">
    <source>
        <dbReference type="ARBA" id="ARBA00022692"/>
    </source>
</evidence>
<dbReference type="InterPro" id="IPR003661">
    <property type="entry name" value="HisK_dim/P_dom"/>
</dbReference>
<dbReference type="PANTHER" id="PTHR43065:SF46">
    <property type="entry name" value="C4-DICARBOXYLATE TRANSPORT SENSOR PROTEIN DCTB"/>
    <property type="match status" value="1"/>
</dbReference>
<evidence type="ECO:0000256" key="8">
    <source>
        <dbReference type="ARBA" id="ARBA00022741"/>
    </source>
</evidence>
<dbReference type="InterPro" id="IPR005467">
    <property type="entry name" value="His_kinase_dom"/>
</dbReference>
<keyword evidence="6" id="KW-0808">Transferase</keyword>
<evidence type="ECO:0000256" key="4">
    <source>
        <dbReference type="ARBA" id="ARBA00022475"/>
    </source>
</evidence>
<dbReference type="Proteomes" id="UP001518925">
    <property type="component" value="Unassembled WGS sequence"/>
</dbReference>
<evidence type="ECO:0000256" key="12">
    <source>
        <dbReference type="ARBA" id="ARBA00023012"/>
    </source>
</evidence>
<evidence type="ECO:0000259" key="15">
    <source>
        <dbReference type="PROSITE" id="PS50109"/>
    </source>
</evidence>
<feature type="domain" description="Histidine kinase" evidence="15">
    <location>
        <begin position="212"/>
        <end position="416"/>
    </location>
</feature>
<dbReference type="InterPro" id="IPR003594">
    <property type="entry name" value="HATPase_dom"/>
</dbReference>
<dbReference type="PRINTS" id="PR00344">
    <property type="entry name" value="BCTRLSENSOR"/>
</dbReference>
<dbReference type="InterPro" id="IPR004358">
    <property type="entry name" value="Sig_transdc_His_kin-like_C"/>
</dbReference>
<dbReference type="RefSeq" id="WP_204202412.1">
    <property type="nucleotide sequence ID" value="NZ_JAFELM010000018.1"/>
</dbReference>
<keyword evidence="4" id="KW-1003">Cell membrane</keyword>
<keyword evidence="17" id="KW-1185">Reference proteome</keyword>
<evidence type="ECO:0000313" key="17">
    <source>
        <dbReference type="Proteomes" id="UP001518925"/>
    </source>
</evidence>
<reference evidence="16 17" key="1">
    <citation type="submission" date="2021-02" db="EMBL/GenBank/DDBJ databases">
        <title>Bacillus sp. RD4P76, an endophyte from a halophyte.</title>
        <authorList>
            <person name="Sun J.-Q."/>
        </authorList>
    </citation>
    <scope>NUCLEOTIDE SEQUENCE [LARGE SCALE GENOMIC DNA]</scope>
    <source>
        <strain evidence="16 17">RD4P76</strain>
    </source>
</reference>
<dbReference type="PROSITE" id="PS50109">
    <property type="entry name" value="HIS_KIN"/>
    <property type="match status" value="1"/>
</dbReference>
<proteinExistence type="predicted"/>
<keyword evidence="7 14" id="KW-0812">Transmembrane</keyword>
<feature type="transmembrane region" description="Helical" evidence="14">
    <location>
        <begin position="34"/>
        <end position="59"/>
    </location>
</feature>
<dbReference type="Pfam" id="PF07694">
    <property type="entry name" value="5TM-5TMR_LYT"/>
    <property type="match status" value="1"/>
</dbReference>
<keyword evidence="12" id="KW-0902">Two-component regulatory system</keyword>
<dbReference type="Pfam" id="PF02518">
    <property type="entry name" value="HATPase_c"/>
    <property type="match status" value="1"/>
</dbReference>
<dbReference type="PANTHER" id="PTHR43065">
    <property type="entry name" value="SENSOR HISTIDINE KINASE"/>
    <property type="match status" value="1"/>
</dbReference>
<protein>
    <recommendedName>
        <fullName evidence="3">histidine kinase</fullName>
        <ecNumber evidence="3">2.7.13.3</ecNumber>
    </recommendedName>
</protein>
<feature type="transmembrane region" description="Helical" evidence="14">
    <location>
        <begin position="162"/>
        <end position="184"/>
    </location>
</feature>
<keyword evidence="10 16" id="KW-0067">ATP-binding</keyword>
<dbReference type="SUPFAM" id="SSF55874">
    <property type="entry name" value="ATPase domain of HSP90 chaperone/DNA topoisomerase II/histidine kinase"/>
    <property type="match status" value="1"/>
</dbReference>
<dbReference type="EMBL" id="JAFELM010000018">
    <property type="protein sequence ID" value="MBM6617026.1"/>
    <property type="molecule type" value="Genomic_DNA"/>
</dbReference>
<keyword evidence="11 14" id="KW-1133">Transmembrane helix</keyword>
<evidence type="ECO:0000256" key="11">
    <source>
        <dbReference type="ARBA" id="ARBA00022989"/>
    </source>
</evidence>